<evidence type="ECO:0000256" key="5">
    <source>
        <dbReference type="ARBA" id="ARBA00022989"/>
    </source>
</evidence>
<name>A0A0S2KEZ8_9GAMM</name>
<dbReference type="PATRIC" id="fig|1249552.3.peg.2266"/>
<dbReference type="InterPro" id="IPR036737">
    <property type="entry name" value="OmpA-like_sf"/>
</dbReference>
<feature type="region of interest" description="Disordered" evidence="8">
    <location>
        <begin position="62"/>
        <end position="82"/>
    </location>
</feature>
<dbReference type="Gene3D" id="3.30.1330.60">
    <property type="entry name" value="OmpA-like domain"/>
    <property type="match status" value="1"/>
</dbReference>
<dbReference type="PANTHER" id="PTHR30329:SF21">
    <property type="entry name" value="LIPOPROTEIN YIAD-RELATED"/>
    <property type="match status" value="1"/>
</dbReference>
<keyword evidence="3" id="KW-1003">Cell membrane</keyword>
<keyword evidence="4 9" id="KW-0812">Transmembrane</keyword>
<dbReference type="InterPro" id="IPR025713">
    <property type="entry name" value="MotB-like_N_dom"/>
</dbReference>
<dbReference type="PANTHER" id="PTHR30329">
    <property type="entry name" value="STATOR ELEMENT OF FLAGELLAR MOTOR COMPLEX"/>
    <property type="match status" value="1"/>
</dbReference>
<dbReference type="RefSeq" id="WP_058022336.1">
    <property type="nucleotide sequence ID" value="NZ_CP013189.1"/>
</dbReference>
<dbReference type="AlphaFoldDB" id="A0A0S2KEZ8"/>
<sequence length="268" mass="28628">MENSRYSVTQVGDDDSPPEADNSWMLSYLDVLTLLIAFFVLLLAMSEPKIAEEEILQSMVSATGGADSDDPTSSLTPSAGPDGVLGGGIGVLPEYNAVIAGDDGDSSPDAEAGGSVDEDNNENEERFGELEDSLNSLALQGVDAEIGREGLTLRIADNLLFASGESELRYDGMILISQLREVLESFEGEISVEGHTDSIPINTIQFPSNWELSSARAISVLRFLEADGIEAARMRAIGYADTKPLQSNNSAEGRAANRRVEIVLREPG</sequence>
<keyword evidence="11" id="KW-0282">Flagellum</keyword>
<evidence type="ECO:0000313" key="12">
    <source>
        <dbReference type="Proteomes" id="UP000065641"/>
    </source>
</evidence>
<evidence type="ECO:0000256" key="2">
    <source>
        <dbReference type="ARBA" id="ARBA00008914"/>
    </source>
</evidence>
<dbReference type="Pfam" id="PF13677">
    <property type="entry name" value="MotB_plug"/>
    <property type="match status" value="1"/>
</dbReference>
<keyword evidence="11" id="KW-0969">Cilium</keyword>
<gene>
    <name evidence="11" type="ORF">PS2015_2253</name>
</gene>
<evidence type="ECO:0000256" key="3">
    <source>
        <dbReference type="ARBA" id="ARBA00022475"/>
    </source>
</evidence>
<evidence type="ECO:0000256" key="1">
    <source>
        <dbReference type="ARBA" id="ARBA00004162"/>
    </source>
</evidence>
<keyword evidence="5 9" id="KW-1133">Transmembrane helix</keyword>
<keyword evidence="12" id="KW-1185">Reference proteome</keyword>
<comment type="subcellular location">
    <subcellularLocation>
        <location evidence="1">Cell membrane</location>
        <topology evidence="1">Single-pass membrane protein</topology>
    </subcellularLocation>
</comment>
<dbReference type="STRING" id="1249552.PS2015_2253"/>
<evidence type="ECO:0000256" key="4">
    <source>
        <dbReference type="ARBA" id="ARBA00022692"/>
    </source>
</evidence>
<keyword evidence="6 7" id="KW-0472">Membrane</keyword>
<keyword evidence="11" id="KW-0966">Cell projection</keyword>
<dbReference type="InterPro" id="IPR050330">
    <property type="entry name" value="Bact_OuterMem_StrucFunc"/>
</dbReference>
<evidence type="ECO:0000259" key="10">
    <source>
        <dbReference type="PROSITE" id="PS51123"/>
    </source>
</evidence>
<evidence type="ECO:0000256" key="7">
    <source>
        <dbReference type="PROSITE-ProRule" id="PRU00473"/>
    </source>
</evidence>
<dbReference type="Pfam" id="PF00691">
    <property type="entry name" value="OmpA"/>
    <property type="match status" value="1"/>
</dbReference>
<dbReference type="Proteomes" id="UP000065641">
    <property type="component" value="Chromosome"/>
</dbReference>
<proteinExistence type="inferred from homology"/>
<feature type="domain" description="OmpA-like" evidence="10">
    <location>
        <begin position="148"/>
        <end position="268"/>
    </location>
</feature>
<evidence type="ECO:0000256" key="8">
    <source>
        <dbReference type="SAM" id="MobiDB-lite"/>
    </source>
</evidence>
<evidence type="ECO:0000256" key="9">
    <source>
        <dbReference type="SAM" id="Phobius"/>
    </source>
</evidence>
<dbReference type="SUPFAM" id="SSF103088">
    <property type="entry name" value="OmpA-like"/>
    <property type="match status" value="1"/>
</dbReference>
<feature type="transmembrane region" description="Helical" evidence="9">
    <location>
        <begin position="25"/>
        <end position="45"/>
    </location>
</feature>
<reference evidence="11 12" key="1">
    <citation type="submission" date="2015-11" db="EMBL/GenBank/DDBJ databases">
        <authorList>
            <person name="Zhang Y."/>
            <person name="Guo Z."/>
        </authorList>
    </citation>
    <scope>NUCLEOTIDE SEQUENCE [LARGE SCALE GENOMIC DNA]</scope>
    <source>
        <strain evidence="11 12">KCTC 32221</strain>
    </source>
</reference>
<dbReference type="KEGG" id="pspi:PS2015_2253"/>
<feature type="compositionally biased region" description="Low complexity" evidence="8">
    <location>
        <begin position="71"/>
        <end position="82"/>
    </location>
</feature>
<evidence type="ECO:0000256" key="6">
    <source>
        <dbReference type="ARBA" id="ARBA00023136"/>
    </source>
</evidence>
<organism evidence="11 12">
    <name type="scientific">Pseudohongiella spirulinae</name>
    <dbReference type="NCBI Taxonomy" id="1249552"/>
    <lineage>
        <taxon>Bacteria</taxon>
        <taxon>Pseudomonadati</taxon>
        <taxon>Pseudomonadota</taxon>
        <taxon>Gammaproteobacteria</taxon>
        <taxon>Pseudomonadales</taxon>
        <taxon>Pseudohongiellaceae</taxon>
        <taxon>Pseudohongiella</taxon>
    </lineage>
</organism>
<evidence type="ECO:0000313" key="11">
    <source>
        <dbReference type="EMBL" id="ALO46888.1"/>
    </source>
</evidence>
<dbReference type="PROSITE" id="PS51123">
    <property type="entry name" value="OMPA_2"/>
    <property type="match status" value="1"/>
</dbReference>
<dbReference type="InterPro" id="IPR006665">
    <property type="entry name" value="OmpA-like"/>
</dbReference>
<comment type="similarity">
    <text evidence="2">Belongs to the MotB family.</text>
</comment>
<accession>A0A0S2KEZ8</accession>
<feature type="region of interest" description="Disordered" evidence="8">
    <location>
        <begin position="98"/>
        <end position="128"/>
    </location>
</feature>
<protein>
    <submittedName>
        <fullName evidence="11">Flagellar motor protein MotB</fullName>
    </submittedName>
</protein>
<dbReference type="GO" id="GO:0005886">
    <property type="term" value="C:plasma membrane"/>
    <property type="evidence" value="ECO:0007669"/>
    <property type="project" value="UniProtKB-SubCell"/>
</dbReference>
<dbReference type="CDD" id="cd07185">
    <property type="entry name" value="OmpA_C-like"/>
    <property type="match status" value="1"/>
</dbReference>
<dbReference type="EMBL" id="CP013189">
    <property type="protein sequence ID" value="ALO46888.1"/>
    <property type="molecule type" value="Genomic_DNA"/>
</dbReference>